<protein>
    <submittedName>
        <fullName evidence="1">Uncharacterized protein</fullName>
    </submittedName>
</protein>
<gene>
    <name evidence="1" type="ORF">DEW08_01500</name>
</gene>
<dbReference type="EMBL" id="CP029352">
    <property type="protein sequence ID" value="AWK85032.1"/>
    <property type="molecule type" value="Genomic_DNA"/>
</dbReference>
<sequence>MTPAEAIAALDRALAGAGADVKVFRDGAAVQAKARVRGLRVEELRAGSSSAQAVSRAILSPSPFPAGFLPLRTTDKVLWNGAQRTILSATPVLMGGTPVRIEIDFQG</sequence>
<organism evidence="1 2">
    <name type="scientific">Azospirillum thermophilum</name>
    <dbReference type="NCBI Taxonomy" id="2202148"/>
    <lineage>
        <taxon>Bacteria</taxon>
        <taxon>Pseudomonadati</taxon>
        <taxon>Pseudomonadota</taxon>
        <taxon>Alphaproteobacteria</taxon>
        <taxon>Rhodospirillales</taxon>
        <taxon>Azospirillaceae</taxon>
        <taxon>Azospirillum</taxon>
    </lineage>
</organism>
<keyword evidence="2" id="KW-1185">Reference proteome</keyword>
<evidence type="ECO:0000313" key="1">
    <source>
        <dbReference type="EMBL" id="AWK85032.1"/>
    </source>
</evidence>
<evidence type="ECO:0000313" key="2">
    <source>
        <dbReference type="Proteomes" id="UP000245629"/>
    </source>
</evidence>
<dbReference type="RefSeq" id="WP_109323866.1">
    <property type="nucleotide sequence ID" value="NZ_CP029352.1"/>
</dbReference>
<reference evidence="2" key="1">
    <citation type="submission" date="2018-05" db="EMBL/GenBank/DDBJ databases">
        <title>Azospirillum thermophila sp. nov., a novel isolated from hot spring.</title>
        <authorList>
            <person name="Zhao Z."/>
        </authorList>
    </citation>
    <scope>NUCLEOTIDE SEQUENCE [LARGE SCALE GENOMIC DNA]</scope>
    <source>
        <strain evidence="2">CFH 70021</strain>
    </source>
</reference>
<accession>A0A2S2CKN5</accession>
<dbReference type="KEGG" id="azz:DEW08_01500"/>
<name>A0A2S2CKN5_9PROT</name>
<proteinExistence type="predicted"/>
<dbReference type="Proteomes" id="UP000245629">
    <property type="component" value="Chromosome 1"/>
</dbReference>
<dbReference type="AlphaFoldDB" id="A0A2S2CKN5"/>